<keyword evidence="1" id="KW-1133">Transmembrane helix</keyword>
<organism evidence="2 3">
    <name type="scientific">Aeribacillus pallidus</name>
    <dbReference type="NCBI Taxonomy" id="33936"/>
    <lineage>
        <taxon>Bacteria</taxon>
        <taxon>Bacillati</taxon>
        <taxon>Bacillota</taxon>
        <taxon>Bacilli</taxon>
        <taxon>Bacillales</taxon>
        <taxon>Bacillaceae</taxon>
        <taxon>Aeribacillus</taxon>
    </lineage>
</organism>
<protein>
    <submittedName>
        <fullName evidence="2">Uncharacterized protein</fullName>
    </submittedName>
</protein>
<dbReference type="STRING" id="33936.AZI98_12825"/>
<keyword evidence="1" id="KW-0812">Transmembrane</keyword>
<evidence type="ECO:0000256" key="1">
    <source>
        <dbReference type="SAM" id="Phobius"/>
    </source>
</evidence>
<dbReference type="RefSeq" id="WP_063388692.1">
    <property type="nucleotide sequence ID" value="NZ_LWBR01000037.1"/>
</dbReference>
<keyword evidence="1" id="KW-0472">Membrane</keyword>
<evidence type="ECO:0000313" key="2">
    <source>
        <dbReference type="EMBL" id="KZN95655.1"/>
    </source>
</evidence>
<dbReference type="EMBL" id="LWBR01000037">
    <property type="protein sequence ID" value="KZN95655.1"/>
    <property type="molecule type" value="Genomic_DNA"/>
</dbReference>
<accession>A0A165X5I0</accession>
<name>A0A165X5I0_9BACI</name>
<dbReference type="Proteomes" id="UP000076476">
    <property type="component" value="Unassembled WGS sequence"/>
</dbReference>
<proteinExistence type="predicted"/>
<feature type="transmembrane region" description="Helical" evidence="1">
    <location>
        <begin position="12"/>
        <end position="34"/>
    </location>
</feature>
<feature type="transmembrane region" description="Helical" evidence="1">
    <location>
        <begin position="46"/>
        <end position="68"/>
    </location>
</feature>
<dbReference type="PROSITE" id="PS51257">
    <property type="entry name" value="PROKAR_LIPOPROTEIN"/>
    <property type="match status" value="1"/>
</dbReference>
<comment type="caution">
    <text evidence="2">The sequence shown here is derived from an EMBL/GenBank/DDBJ whole genome shotgun (WGS) entry which is preliminary data.</text>
</comment>
<dbReference type="AlphaFoldDB" id="A0A165X5I0"/>
<keyword evidence="3" id="KW-1185">Reference proteome</keyword>
<sequence>MFKMTRSQKVITAIISLMWCTVFAALACGIAWLIETLFKVNVNYYVAGGIGVFIYVLLFLIALNQYLFMKKFSNEIEKNW</sequence>
<reference evidence="2 3" key="1">
    <citation type="submission" date="2016-04" db="EMBL/GenBank/DDBJ databases">
        <title>Draft genome sequence of Aeribacillus pallidus 8m3 from petroleum reservoir.</title>
        <authorList>
            <person name="Poltaraus A.B."/>
            <person name="Nazina T.N."/>
            <person name="Tourova T.P."/>
            <person name="Malakho S.M."/>
            <person name="Korshunova A.V."/>
            <person name="Sokolova D.S."/>
        </authorList>
    </citation>
    <scope>NUCLEOTIDE SEQUENCE [LARGE SCALE GENOMIC DNA]</scope>
    <source>
        <strain evidence="2 3">8m3</strain>
    </source>
</reference>
<gene>
    <name evidence="2" type="ORF">AZI98_12825</name>
</gene>
<evidence type="ECO:0000313" key="3">
    <source>
        <dbReference type="Proteomes" id="UP000076476"/>
    </source>
</evidence>